<evidence type="ECO:0000256" key="3">
    <source>
        <dbReference type="ARBA" id="ARBA00022475"/>
    </source>
</evidence>
<evidence type="ECO:0000256" key="4">
    <source>
        <dbReference type="ARBA" id="ARBA00022692"/>
    </source>
</evidence>
<evidence type="ECO:0000256" key="1">
    <source>
        <dbReference type="ARBA" id="ARBA00004141"/>
    </source>
</evidence>
<dbReference type="OrthoDB" id="9786183at2"/>
<feature type="transmembrane region" description="Helical" evidence="7">
    <location>
        <begin position="91"/>
        <end position="109"/>
    </location>
</feature>
<dbReference type="PANTHER" id="PTHR36838:SF1">
    <property type="entry name" value="SLR1864 PROTEIN"/>
    <property type="match status" value="1"/>
</dbReference>
<keyword evidence="3" id="KW-1003">Cell membrane</keyword>
<feature type="transmembrane region" description="Helical" evidence="7">
    <location>
        <begin position="158"/>
        <end position="179"/>
    </location>
</feature>
<feature type="transmembrane region" description="Helical" evidence="7">
    <location>
        <begin position="129"/>
        <end position="146"/>
    </location>
</feature>
<evidence type="ECO:0000256" key="6">
    <source>
        <dbReference type="ARBA" id="ARBA00023136"/>
    </source>
</evidence>
<keyword evidence="6 7" id="KW-0472">Membrane</keyword>
<evidence type="ECO:0008006" key="10">
    <source>
        <dbReference type="Google" id="ProtNLM"/>
    </source>
</evidence>
<dbReference type="AlphaFoldDB" id="A0A432W9U8"/>
<keyword evidence="9" id="KW-1185">Reference proteome</keyword>
<dbReference type="GO" id="GO:0055085">
    <property type="term" value="P:transmembrane transport"/>
    <property type="evidence" value="ECO:0007669"/>
    <property type="project" value="InterPro"/>
</dbReference>
<sequence>MSGFAVVLSFLLAGYLLQKLSVLPEKTGPLLNKYVVNVAVPAMVLLHVPRLTIDSTLWVPLITPWAMLILSALLVLLLAHFCNWSREVTGALMVVVPLGNTSFLGFPIIESFYGTEGLVYAVLYDQLGSFIGLALYATFVASWYAKDDDRKNYSATQLLLQILRFPPFIALLLATILLFSGSQYPLTIEQIIGSIAATLVPVVMIAVGLQLRLSIPRQDISPFVSSLGIKLILMPLLALSFMLVAGLDGLAVKVSLLEAAMPPMITAGAIAMAAGLRPPLVSAIIGYGVLFSVLSIPAWYWIIETLIG</sequence>
<feature type="transmembrane region" description="Helical" evidence="7">
    <location>
        <begin position="223"/>
        <end position="247"/>
    </location>
</feature>
<proteinExistence type="predicted"/>
<dbReference type="GO" id="GO:0016020">
    <property type="term" value="C:membrane"/>
    <property type="evidence" value="ECO:0007669"/>
    <property type="project" value="UniProtKB-SubCell"/>
</dbReference>
<accession>A0A432W9U8</accession>
<dbReference type="Pfam" id="PF03547">
    <property type="entry name" value="Mem_trans"/>
    <property type="match status" value="1"/>
</dbReference>
<organism evidence="8 9">
    <name type="scientific">Aliidiomarina minuta</name>
    <dbReference type="NCBI Taxonomy" id="880057"/>
    <lineage>
        <taxon>Bacteria</taxon>
        <taxon>Pseudomonadati</taxon>
        <taxon>Pseudomonadota</taxon>
        <taxon>Gammaproteobacteria</taxon>
        <taxon>Alteromonadales</taxon>
        <taxon>Idiomarinaceae</taxon>
        <taxon>Aliidiomarina</taxon>
    </lineage>
</organism>
<reference evidence="8 9" key="1">
    <citation type="journal article" date="2011" name="Front. Microbiol.">
        <title>Genomic signatures of strain selection and enhancement in Bacillus atrophaeus var. globigii, a historical biowarfare simulant.</title>
        <authorList>
            <person name="Gibbons H.S."/>
            <person name="Broomall S.M."/>
            <person name="McNew L.A."/>
            <person name="Daligault H."/>
            <person name="Chapman C."/>
            <person name="Bruce D."/>
            <person name="Karavis M."/>
            <person name="Krepps M."/>
            <person name="McGregor P.A."/>
            <person name="Hong C."/>
            <person name="Park K.H."/>
            <person name="Akmal A."/>
            <person name="Feldman A."/>
            <person name="Lin J.S."/>
            <person name="Chang W.E."/>
            <person name="Higgs B.W."/>
            <person name="Demirev P."/>
            <person name="Lindquist J."/>
            <person name="Liem A."/>
            <person name="Fochler E."/>
            <person name="Read T.D."/>
            <person name="Tapia R."/>
            <person name="Johnson S."/>
            <person name="Bishop-Lilly K.A."/>
            <person name="Detter C."/>
            <person name="Han C."/>
            <person name="Sozhamannan S."/>
            <person name="Rosenzweig C.N."/>
            <person name="Skowronski E.W."/>
        </authorList>
    </citation>
    <scope>NUCLEOTIDE SEQUENCE [LARGE SCALE GENOMIC DNA]</scope>
    <source>
        <strain evidence="8 9">MLST1</strain>
    </source>
</reference>
<dbReference type="Proteomes" id="UP000288293">
    <property type="component" value="Unassembled WGS sequence"/>
</dbReference>
<keyword evidence="4 7" id="KW-0812">Transmembrane</keyword>
<keyword evidence="5 7" id="KW-1133">Transmembrane helix</keyword>
<name>A0A432W9U8_9GAMM</name>
<feature type="transmembrane region" description="Helical" evidence="7">
    <location>
        <begin position="191"/>
        <end position="211"/>
    </location>
</feature>
<dbReference type="PANTHER" id="PTHR36838">
    <property type="entry name" value="AUXIN EFFLUX CARRIER FAMILY PROTEIN"/>
    <property type="match status" value="1"/>
</dbReference>
<evidence type="ECO:0000313" key="8">
    <source>
        <dbReference type="EMBL" id="RUO26756.1"/>
    </source>
</evidence>
<feature type="transmembrane region" description="Helical" evidence="7">
    <location>
        <begin position="259"/>
        <end position="276"/>
    </location>
</feature>
<dbReference type="InterPro" id="IPR004776">
    <property type="entry name" value="Mem_transp_PIN-like"/>
</dbReference>
<evidence type="ECO:0000256" key="5">
    <source>
        <dbReference type="ARBA" id="ARBA00022989"/>
    </source>
</evidence>
<evidence type="ECO:0000313" key="9">
    <source>
        <dbReference type="Proteomes" id="UP000288293"/>
    </source>
</evidence>
<dbReference type="EMBL" id="PIPL01000001">
    <property type="protein sequence ID" value="RUO26756.1"/>
    <property type="molecule type" value="Genomic_DNA"/>
</dbReference>
<evidence type="ECO:0000256" key="2">
    <source>
        <dbReference type="ARBA" id="ARBA00022448"/>
    </source>
</evidence>
<comment type="subcellular location">
    <subcellularLocation>
        <location evidence="1">Membrane</location>
        <topology evidence="1">Multi-pass membrane protein</topology>
    </subcellularLocation>
</comment>
<comment type="caution">
    <text evidence="8">The sequence shown here is derived from an EMBL/GenBank/DDBJ whole genome shotgun (WGS) entry which is preliminary data.</text>
</comment>
<feature type="transmembrane region" description="Helical" evidence="7">
    <location>
        <begin position="283"/>
        <end position="303"/>
    </location>
</feature>
<keyword evidence="2" id="KW-0813">Transport</keyword>
<gene>
    <name evidence="8" type="ORF">CWE09_08685</name>
</gene>
<dbReference type="RefSeq" id="WP_126803568.1">
    <property type="nucleotide sequence ID" value="NZ_PIPL01000001.1"/>
</dbReference>
<evidence type="ECO:0000256" key="7">
    <source>
        <dbReference type="SAM" id="Phobius"/>
    </source>
</evidence>
<protein>
    <recommendedName>
        <fullName evidence="10">AEC family transporter</fullName>
    </recommendedName>
</protein>
<feature type="transmembrane region" description="Helical" evidence="7">
    <location>
        <begin position="57"/>
        <end position="79"/>
    </location>
</feature>